<comment type="subcellular location">
    <subcellularLocation>
        <location evidence="12">Cytoplasm</location>
    </subcellularLocation>
</comment>
<dbReference type="Gene3D" id="3.40.1190.20">
    <property type="match status" value="1"/>
</dbReference>
<evidence type="ECO:0000313" key="15">
    <source>
        <dbReference type="Proteomes" id="UP000245938"/>
    </source>
</evidence>
<dbReference type="InterPro" id="IPR029056">
    <property type="entry name" value="Ribokinase-like"/>
</dbReference>
<feature type="active site" description="Proton acceptor" evidence="12">
    <location>
        <position position="239"/>
    </location>
</feature>
<comment type="cofactor">
    <cofactor evidence="12">
        <name>Mg(2+)</name>
        <dbReference type="ChEBI" id="CHEBI:18420"/>
    </cofactor>
    <text evidence="12">Requires a divalent cation, most likely magnesium in vivo, as an electrophilic catalyst to aid phosphoryl group transfer. It is the chelate of the metal and the nucleotide that is the actual substrate.</text>
</comment>
<dbReference type="GO" id="GO:0046872">
    <property type="term" value="F:metal ion binding"/>
    <property type="evidence" value="ECO:0007669"/>
    <property type="project" value="UniProtKB-KW"/>
</dbReference>
<evidence type="ECO:0000256" key="10">
    <source>
        <dbReference type="ARBA" id="ARBA00022958"/>
    </source>
</evidence>
<feature type="binding site" evidence="12">
    <location>
        <position position="272"/>
    </location>
    <ligand>
        <name>K(+)</name>
        <dbReference type="ChEBI" id="CHEBI:29103"/>
    </ligand>
</feature>
<feature type="domain" description="Carbohydrate kinase PfkB" evidence="13">
    <location>
        <begin position="2"/>
        <end position="281"/>
    </location>
</feature>
<comment type="caution">
    <text evidence="12">Lacks conserved residue(s) required for the propagation of feature annotation.</text>
</comment>
<keyword evidence="5 12" id="KW-0479">Metal-binding</keyword>
<dbReference type="InterPro" id="IPR011877">
    <property type="entry name" value="Ribokinase"/>
</dbReference>
<dbReference type="PANTHER" id="PTHR10584">
    <property type="entry name" value="SUGAR KINASE"/>
    <property type="match status" value="1"/>
</dbReference>
<evidence type="ECO:0000256" key="5">
    <source>
        <dbReference type="ARBA" id="ARBA00022723"/>
    </source>
</evidence>
<feature type="binding site" evidence="12">
    <location>
        <position position="274"/>
    </location>
    <ligand>
        <name>K(+)</name>
        <dbReference type="ChEBI" id="CHEBI:29103"/>
    </ligand>
</feature>
<dbReference type="NCBIfam" id="TIGR02152">
    <property type="entry name" value="D_ribokin_bact"/>
    <property type="match status" value="1"/>
</dbReference>
<evidence type="ECO:0000256" key="11">
    <source>
        <dbReference type="ARBA" id="ARBA00023277"/>
    </source>
</evidence>
<evidence type="ECO:0000256" key="3">
    <source>
        <dbReference type="ARBA" id="ARBA00016943"/>
    </source>
</evidence>
<dbReference type="OrthoDB" id="9775849at2"/>
<dbReference type="CDD" id="cd01174">
    <property type="entry name" value="ribokinase"/>
    <property type="match status" value="1"/>
</dbReference>
<dbReference type="GO" id="GO:0004747">
    <property type="term" value="F:ribokinase activity"/>
    <property type="evidence" value="ECO:0007669"/>
    <property type="project" value="UniProtKB-UniRule"/>
</dbReference>
<sequence>MITIIGSINMDIVTETTIFPKQGETILGNKFTTVPGGKGANQAVAAARLHHPVQMIGRVGADEFGSSLYNNLNNEKINTKFVKETTCKATGIANILLYEGDNRIIVVAGANDEVTIEAVDEAMDAIKNSAIVVLQLEIPQQTVTYIINICHELNIPVLLNPAPSERFEHQWMDKLTYFTPNESECHDLFGDDLEGALMQYPNKLIVTLGDKGARFYDGKQHQFIAGCPSTVVDTTGAGDTFNGAFAFCIAEGYKIGAALQFANAAASLSVEKFGAQGGMPTLADVQFRLNNMK</sequence>
<evidence type="ECO:0000313" key="14">
    <source>
        <dbReference type="EMBL" id="PWI25985.1"/>
    </source>
</evidence>
<feature type="binding site" evidence="12">
    <location>
        <position position="233"/>
    </location>
    <ligand>
        <name>K(+)</name>
        <dbReference type="ChEBI" id="CHEBI:29103"/>
    </ligand>
</feature>
<evidence type="ECO:0000259" key="13">
    <source>
        <dbReference type="Pfam" id="PF00294"/>
    </source>
</evidence>
<feature type="binding site" evidence="12">
    <location>
        <position position="181"/>
    </location>
    <ligand>
        <name>ATP</name>
        <dbReference type="ChEBI" id="CHEBI:30616"/>
    </ligand>
</feature>
<comment type="similarity">
    <text evidence="12">Belongs to the carbohydrate kinase PfkB family. Ribokinase subfamily.</text>
</comment>
<accession>A0A2U3AN91</accession>
<evidence type="ECO:0000256" key="6">
    <source>
        <dbReference type="ARBA" id="ARBA00022741"/>
    </source>
</evidence>
<dbReference type="SUPFAM" id="SSF53613">
    <property type="entry name" value="Ribokinase-like"/>
    <property type="match status" value="1"/>
</dbReference>
<evidence type="ECO:0000256" key="2">
    <source>
        <dbReference type="ARBA" id="ARBA00012035"/>
    </source>
</evidence>
<dbReference type="GO" id="GO:0005524">
    <property type="term" value="F:ATP binding"/>
    <property type="evidence" value="ECO:0007669"/>
    <property type="project" value="UniProtKB-UniRule"/>
</dbReference>
<dbReference type="Pfam" id="PF00294">
    <property type="entry name" value="PfkB"/>
    <property type="match status" value="1"/>
</dbReference>
<keyword evidence="10 12" id="KW-0630">Potassium</keyword>
<evidence type="ECO:0000256" key="7">
    <source>
        <dbReference type="ARBA" id="ARBA00022777"/>
    </source>
</evidence>
<dbReference type="PANTHER" id="PTHR10584:SF166">
    <property type="entry name" value="RIBOKINASE"/>
    <property type="match status" value="1"/>
</dbReference>
<keyword evidence="12" id="KW-0963">Cytoplasm</keyword>
<dbReference type="UniPathway" id="UPA00916">
    <property type="reaction ID" value="UER00889"/>
</dbReference>
<organism evidence="14 15">
    <name type="scientific">Kurthia sibirica</name>
    <dbReference type="NCBI Taxonomy" id="202750"/>
    <lineage>
        <taxon>Bacteria</taxon>
        <taxon>Bacillati</taxon>
        <taxon>Bacillota</taxon>
        <taxon>Bacilli</taxon>
        <taxon>Bacillales</taxon>
        <taxon>Caryophanaceae</taxon>
        <taxon>Kurthia</taxon>
    </lineage>
</organism>
<comment type="similarity">
    <text evidence="1">Belongs to the carbohydrate kinase pfkB family.</text>
</comment>
<comment type="pathway">
    <text evidence="12">Carbohydrate metabolism; D-ribose degradation; D-ribose 5-phosphate from beta-D-ribopyranose: step 2/2.</text>
</comment>
<dbReference type="EMBL" id="QFVR01000005">
    <property type="protein sequence ID" value="PWI25985.1"/>
    <property type="molecule type" value="Genomic_DNA"/>
</dbReference>
<dbReference type="GO" id="GO:0019303">
    <property type="term" value="P:D-ribose catabolic process"/>
    <property type="evidence" value="ECO:0007669"/>
    <property type="project" value="UniProtKB-UniRule"/>
</dbReference>
<dbReference type="Proteomes" id="UP000245938">
    <property type="component" value="Unassembled WGS sequence"/>
</dbReference>
<comment type="catalytic activity">
    <reaction evidence="12">
        <text>D-ribose + ATP = D-ribose 5-phosphate + ADP + H(+)</text>
        <dbReference type="Rhea" id="RHEA:13697"/>
        <dbReference type="ChEBI" id="CHEBI:15378"/>
        <dbReference type="ChEBI" id="CHEBI:30616"/>
        <dbReference type="ChEBI" id="CHEBI:47013"/>
        <dbReference type="ChEBI" id="CHEBI:78346"/>
        <dbReference type="ChEBI" id="CHEBI:456216"/>
        <dbReference type="EC" id="2.7.1.15"/>
    </reaction>
</comment>
<comment type="subunit">
    <text evidence="12">Homodimer.</text>
</comment>
<feature type="binding site" evidence="12">
    <location>
        <position position="269"/>
    </location>
    <ligand>
        <name>K(+)</name>
        <dbReference type="ChEBI" id="CHEBI:29103"/>
    </ligand>
</feature>
<dbReference type="HAMAP" id="MF_01987">
    <property type="entry name" value="Ribokinase"/>
    <property type="match status" value="1"/>
</dbReference>
<reference evidence="14 15" key="1">
    <citation type="submission" date="2018-05" db="EMBL/GenBank/DDBJ databases">
        <title>Kurthia sibirica genome sequence.</title>
        <authorList>
            <person name="Maclea K.S."/>
            <person name="Goen A.E."/>
        </authorList>
    </citation>
    <scope>NUCLEOTIDE SEQUENCE [LARGE SCALE GENOMIC DNA]</scope>
    <source>
        <strain evidence="14 15">ATCC 49154</strain>
    </source>
</reference>
<keyword evidence="4 12" id="KW-0808">Transferase</keyword>
<evidence type="ECO:0000256" key="8">
    <source>
        <dbReference type="ARBA" id="ARBA00022840"/>
    </source>
</evidence>
<feature type="binding site" evidence="12">
    <location>
        <begin position="207"/>
        <end position="212"/>
    </location>
    <ligand>
        <name>ATP</name>
        <dbReference type="ChEBI" id="CHEBI:30616"/>
    </ligand>
</feature>
<keyword evidence="11 12" id="KW-0119">Carbohydrate metabolism</keyword>
<protein>
    <recommendedName>
        <fullName evidence="3 12">Ribokinase</fullName>
        <shortName evidence="12">RK</shortName>
        <ecNumber evidence="2 12">2.7.1.15</ecNumber>
    </recommendedName>
</protein>
<dbReference type="PRINTS" id="PR00990">
    <property type="entry name" value="RIBOKINASE"/>
</dbReference>
<feature type="binding site" evidence="12">
    <location>
        <begin position="37"/>
        <end position="41"/>
    </location>
    <ligand>
        <name>substrate</name>
    </ligand>
</feature>
<evidence type="ECO:0000256" key="9">
    <source>
        <dbReference type="ARBA" id="ARBA00022842"/>
    </source>
</evidence>
<evidence type="ECO:0000256" key="1">
    <source>
        <dbReference type="ARBA" id="ARBA00005380"/>
    </source>
</evidence>
<feature type="binding site" evidence="12">
    <location>
        <position position="137"/>
    </location>
    <ligand>
        <name>substrate</name>
    </ligand>
</feature>
<keyword evidence="9 12" id="KW-0460">Magnesium</keyword>
<dbReference type="RefSeq" id="WP_109305406.1">
    <property type="nucleotide sequence ID" value="NZ_BJUF01000045.1"/>
</dbReference>
<name>A0A2U3AN91_9BACL</name>
<dbReference type="InterPro" id="IPR002173">
    <property type="entry name" value="Carboh/pur_kinase_PfkB_CS"/>
</dbReference>
<keyword evidence="7 12" id="KW-0418">Kinase</keyword>
<dbReference type="PROSITE" id="PS00584">
    <property type="entry name" value="PFKB_KINASES_2"/>
    <property type="match status" value="1"/>
</dbReference>
<feature type="binding site" evidence="12">
    <location>
        <position position="235"/>
    </location>
    <ligand>
        <name>K(+)</name>
        <dbReference type="ChEBI" id="CHEBI:29103"/>
    </ligand>
</feature>
<feature type="binding site" evidence="12">
    <location>
        <position position="263"/>
    </location>
    <ligand>
        <name>ATP</name>
        <dbReference type="ChEBI" id="CHEBI:30616"/>
    </ligand>
</feature>
<comment type="activity regulation">
    <text evidence="12">Activated by a monovalent cation that binds near, but not in, the active site. The most likely occupant of the site in vivo is potassium. Ion binding induces a conformational change that may alter substrate affinity.</text>
</comment>
<proteinExistence type="inferred from homology"/>
<keyword evidence="15" id="KW-1185">Reference proteome</keyword>
<evidence type="ECO:0000256" key="12">
    <source>
        <dbReference type="HAMAP-Rule" id="MF_01987"/>
    </source>
</evidence>
<gene>
    <name evidence="12 14" type="primary">rbsK</name>
    <name evidence="14" type="ORF">DEX24_05490</name>
</gene>
<keyword evidence="8 12" id="KW-0067">ATP-binding</keyword>
<dbReference type="GO" id="GO:0005829">
    <property type="term" value="C:cytosol"/>
    <property type="evidence" value="ECO:0007669"/>
    <property type="project" value="TreeGrafter"/>
</dbReference>
<feature type="binding site" evidence="12">
    <location>
        <position position="239"/>
    </location>
    <ligand>
        <name>substrate</name>
    </ligand>
</feature>
<dbReference type="InterPro" id="IPR011611">
    <property type="entry name" value="PfkB_dom"/>
</dbReference>
<keyword evidence="6 12" id="KW-0547">Nucleotide-binding</keyword>
<comment type="function">
    <text evidence="12">Catalyzes the phosphorylation of ribose at O-5 in a reaction requiring ATP and magnesium. The resulting D-ribose-5-phosphate can then be used either for sythesis of nucleotides, histidine, and tryptophan, or as a component of the pentose phosphate pathway.</text>
</comment>
<evidence type="ECO:0000256" key="4">
    <source>
        <dbReference type="ARBA" id="ARBA00022679"/>
    </source>
</evidence>
<comment type="caution">
    <text evidence="14">The sequence shown here is derived from an EMBL/GenBank/DDBJ whole genome shotgun (WGS) entry which is preliminary data.</text>
</comment>
<dbReference type="AlphaFoldDB" id="A0A2U3AN91"/>
<feature type="binding site" evidence="12">
    <location>
        <begin position="9"/>
        <end position="11"/>
    </location>
    <ligand>
        <name>substrate</name>
    </ligand>
</feature>
<dbReference type="InterPro" id="IPR002139">
    <property type="entry name" value="Ribo/fructo_kinase"/>
</dbReference>
<dbReference type="EC" id="2.7.1.15" evidence="2 12"/>
<feature type="binding site" evidence="12">
    <location>
        <begin position="238"/>
        <end position="239"/>
    </location>
    <ligand>
        <name>ATP</name>
        <dbReference type="ChEBI" id="CHEBI:30616"/>
    </ligand>
</feature>